<evidence type="ECO:0000256" key="3">
    <source>
        <dbReference type="ARBA" id="ARBA00022640"/>
    </source>
</evidence>
<comment type="subcellular location">
    <subcellularLocation>
        <location evidence="1">Plastid</location>
    </subcellularLocation>
</comment>
<gene>
    <name evidence="6" type="ORF">FEM48_Zijuj11G0144000</name>
</gene>
<proteinExistence type="inferred from homology"/>
<name>A0A978UJG5_ZIZJJ</name>
<accession>A0A978UJG5</accession>
<organism evidence="6 7">
    <name type="scientific">Ziziphus jujuba var. spinosa</name>
    <dbReference type="NCBI Taxonomy" id="714518"/>
    <lineage>
        <taxon>Eukaryota</taxon>
        <taxon>Viridiplantae</taxon>
        <taxon>Streptophyta</taxon>
        <taxon>Embryophyta</taxon>
        <taxon>Tracheophyta</taxon>
        <taxon>Spermatophyta</taxon>
        <taxon>Magnoliopsida</taxon>
        <taxon>eudicotyledons</taxon>
        <taxon>Gunneridae</taxon>
        <taxon>Pentapetalae</taxon>
        <taxon>rosids</taxon>
        <taxon>fabids</taxon>
        <taxon>Rosales</taxon>
        <taxon>Rhamnaceae</taxon>
        <taxon>Paliureae</taxon>
        <taxon>Ziziphus</taxon>
    </lineage>
</organism>
<evidence type="ECO:0000259" key="5">
    <source>
        <dbReference type="Pfam" id="PF04755"/>
    </source>
</evidence>
<sequence>MSGFSPKLTGMLLKVQRPWKHPSMLFKFKDFSAIFVANSLKEVGIKLRWQHRDKNHVGTRSHWRALVDTVYGTELGFRAWLEVRAEVLELVNQLEATNPTLAPTQAPELLDGNWVLLYTAFSELLPLLAAGTTPLLKVDKITQAIDTSGLTIVNATTLSGPFATFTFSASASFEVRSPSRIQRINLSPLQQTLNPLQEAVGNISRVISGQPPLKLPIPGERTKSWLIRTYPDEDFHISRGDGGFLVLVKEGSPFLYQ</sequence>
<comment type="caution">
    <text evidence="6">The sequence shown here is derived from an EMBL/GenBank/DDBJ whole genome shotgun (WGS) entry which is preliminary data.</text>
</comment>
<dbReference type="AlphaFoldDB" id="A0A978UJG5"/>
<dbReference type="PANTHER" id="PTHR31906">
    <property type="entry name" value="PLASTID-LIPID-ASSOCIATED PROTEIN 4, CHLOROPLASTIC-RELATED"/>
    <property type="match status" value="1"/>
</dbReference>
<dbReference type="Pfam" id="PF04755">
    <property type="entry name" value="PAP_fibrillin"/>
    <property type="match status" value="1"/>
</dbReference>
<comment type="similarity">
    <text evidence="2">Belongs to the PAP/fibrillin family.</text>
</comment>
<evidence type="ECO:0000313" key="7">
    <source>
        <dbReference type="Proteomes" id="UP000813462"/>
    </source>
</evidence>
<dbReference type="EMBL" id="JAEACU010000011">
    <property type="protein sequence ID" value="KAH7514946.1"/>
    <property type="molecule type" value="Genomic_DNA"/>
</dbReference>
<reference evidence="6" key="1">
    <citation type="journal article" date="2021" name="Front. Plant Sci.">
        <title>Chromosome-Scale Genome Assembly for Chinese Sour Jujube and Insights Into Its Genome Evolution and Domestication Signature.</title>
        <authorList>
            <person name="Shen L.-Y."/>
            <person name="Luo H."/>
            <person name="Wang X.-L."/>
            <person name="Wang X.-M."/>
            <person name="Qiu X.-J."/>
            <person name="Liu H."/>
            <person name="Zhou S.-S."/>
            <person name="Jia K.-H."/>
            <person name="Nie S."/>
            <person name="Bao Y.-T."/>
            <person name="Zhang R.-G."/>
            <person name="Yun Q.-Z."/>
            <person name="Chai Y.-H."/>
            <person name="Lu J.-Y."/>
            <person name="Li Y."/>
            <person name="Zhao S.-W."/>
            <person name="Mao J.-F."/>
            <person name="Jia S.-G."/>
            <person name="Mao Y.-M."/>
        </authorList>
    </citation>
    <scope>NUCLEOTIDE SEQUENCE</scope>
    <source>
        <strain evidence="6">AT0</strain>
        <tissue evidence="6">Leaf</tissue>
    </source>
</reference>
<keyword evidence="4" id="KW-0809">Transit peptide</keyword>
<dbReference type="GO" id="GO:0009536">
    <property type="term" value="C:plastid"/>
    <property type="evidence" value="ECO:0007669"/>
    <property type="project" value="UniProtKB-SubCell"/>
</dbReference>
<dbReference type="Proteomes" id="UP000813462">
    <property type="component" value="Unassembled WGS sequence"/>
</dbReference>
<evidence type="ECO:0000256" key="4">
    <source>
        <dbReference type="ARBA" id="ARBA00022946"/>
    </source>
</evidence>
<dbReference type="InterPro" id="IPR039633">
    <property type="entry name" value="PAP"/>
</dbReference>
<keyword evidence="3" id="KW-0934">Plastid</keyword>
<dbReference type="InterPro" id="IPR006843">
    <property type="entry name" value="PAP/fibrillin_dom"/>
</dbReference>
<protein>
    <recommendedName>
        <fullName evidence="5">Plastid lipid-associated protein/fibrillin conserved domain-containing protein</fullName>
    </recommendedName>
</protein>
<feature type="domain" description="Plastid lipid-associated protein/fibrillin conserved" evidence="5">
    <location>
        <begin position="64"/>
        <end position="247"/>
    </location>
</feature>
<evidence type="ECO:0000256" key="2">
    <source>
        <dbReference type="ARBA" id="ARBA00005845"/>
    </source>
</evidence>
<evidence type="ECO:0000313" key="6">
    <source>
        <dbReference type="EMBL" id="KAH7514946.1"/>
    </source>
</evidence>
<evidence type="ECO:0000256" key="1">
    <source>
        <dbReference type="ARBA" id="ARBA00004474"/>
    </source>
</evidence>